<evidence type="ECO:0000256" key="1">
    <source>
        <dbReference type="SAM" id="Phobius"/>
    </source>
</evidence>
<dbReference type="EMBL" id="KV427670">
    <property type="protein sequence ID" value="KZT01118.1"/>
    <property type="molecule type" value="Genomic_DNA"/>
</dbReference>
<name>A0A165BIF7_9APHY</name>
<feature type="non-terminal residue" evidence="3">
    <location>
        <position position="1"/>
    </location>
</feature>
<organism evidence="3 4">
    <name type="scientific">Laetiporus sulphureus 93-53</name>
    <dbReference type="NCBI Taxonomy" id="1314785"/>
    <lineage>
        <taxon>Eukaryota</taxon>
        <taxon>Fungi</taxon>
        <taxon>Dikarya</taxon>
        <taxon>Basidiomycota</taxon>
        <taxon>Agaricomycotina</taxon>
        <taxon>Agaricomycetes</taxon>
        <taxon>Polyporales</taxon>
        <taxon>Laetiporus</taxon>
    </lineage>
</organism>
<dbReference type="Pfam" id="PF20151">
    <property type="entry name" value="DUF6533"/>
    <property type="match status" value="1"/>
</dbReference>
<feature type="domain" description="DUF6533" evidence="2">
    <location>
        <begin position="1"/>
        <end position="37"/>
    </location>
</feature>
<feature type="transmembrane region" description="Helical" evidence="1">
    <location>
        <begin position="24"/>
        <end position="42"/>
    </location>
</feature>
<evidence type="ECO:0000313" key="3">
    <source>
        <dbReference type="EMBL" id="KZT01118.1"/>
    </source>
</evidence>
<feature type="transmembrane region" description="Helical" evidence="1">
    <location>
        <begin position="49"/>
        <end position="66"/>
    </location>
</feature>
<dbReference type="InParanoid" id="A0A165BIF7"/>
<feature type="transmembrane region" description="Helical" evidence="1">
    <location>
        <begin position="86"/>
        <end position="105"/>
    </location>
</feature>
<gene>
    <name evidence="3" type="ORF">LAESUDRAFT_664685</name>
</gene>
<evidence type="ECO:0000259" key="2">
    <source>
        <dbReference type="Pfam" id="PF20151"/>
    </source>
</evidence>
<reference evidence="3 4" key="1">
    <citation type="journal article" date="2016" name="Mol. Biol. Evol.">
        <title>Comparative Genomics of Early-Diverging Mushroom-Forming Fungi Provides Insights into the Origins of Lignocellulose Decay Capabilities.</title>
        <authorList>
            <person name="Nagy L.G."/>
            <person name="Riley R."/>
            <person name="Tritt A."/>
            <person name="Adam C."/>
            <person name="Daum C."/>
            <person name="Floudas D."/>
            <person name="Sun H."/>
            <person name="Yadav J.S."/>
            <person name="Pangilinan J."/>
            <person name="Larsson K.H."/>
            <person name="Matsuura K."/>
            <person name="Barry K."/>
            <person name="Labutti K."/>
            <person name="Kuo R."/>
            <person name="Ohm R.A."/>
            <person name="Bhattacharya S.S."/>
            <person name="Shirouzu T."/>
            <person name="Yoshinaga Y."/>
            <person name="Martin F.M."/>
            <person name="Grigoriev I.V."/>
            <person name="Hibbett D.S."/>
        </authorList>
    </citation>
    <scope>NUCLEOTIDE SEQUENCE [LARGE SCALE GENOMIC DNA]</scope>
    <source>
        <strain evidence="3 4">93-53</strain>
    </source>
</reference>
<dbReference type="InterPro" id="IPR045340">
    <property type="entry name" value="DUF6533"/>
</dbReference>
<proteinExistence type="predicted"/>
<dbReference type="OrthoDB" id="2758486at2759"/>
<dbReference type="Proteomes" id="UP000076871">
    <property type="component" value="Unassembled WGS sequence"/>
</dbReference>
<keyword evidence="1" id="KW-0812">Transmembrane</keyword>
<dbReference type="RefSeq" id="XP_040758858.1">
    <property type="nucleotide sequence ID" value="XM_040905142.1"/>
</dbReference>
<keyword evidence="1" id="KW-0472">Membrane</keyword>
<accession>A0A165BIF7</accession>
<dbReference type="GeneID" id="63822172"/>
<keyword evidence="1" id="KW-1133">Transmembrane helix</keyword>
<keyword evidence="4" id="KW-1185">Reference proteome</keyword>
<sequence>LIFYEYALTLSTEVESVWNGGKSLVTALFLFNRYALLAVGVLDLLNGPIYWSTPLVTIIIIPKVALSDRYAGFSALRVYAISGHRLAPALITLTLGMVFVGVRVVRASS</sequence>
<protein>
    <recommendedName>
        <fullName evidence="2">DUF6533 domain-containing protein</fullName>
    </recommendedName>
</protein>
<evidence type="ECO:0000313" key="4">
    <source>
        <dbReference type="Proteomes" id="UP000076871"/>
    </source>
</evidence>
<dbReference type="AlphaFoldDB" id="A0A165BIF7"/>